<dbReference type="InterPro" id="IPR015390">
    <property type="entry name" value="Rabaptin_Rab5-bd_dom"/>
</dbReference>
<dbReference type="CDD" id="cd15739">
    <property type="entry name" value="FYVE_RABE_unchar"/>
    <property type="match status" value="1"/>
</dbReference>
<evidence type="ECO:0000256" key="14">
    <source>
        <dbReference type="PROSITE-ProRule" id="PRU00175"/>
    </source>
</evidence>
<reference evidence="19" key="1">
    <citation type="submission" date="2019-08" db="EMBL/GenBank/DDBJ databases">
        <title>The improved chromosome-level genome for the pearl oyster Pinctada fucata martensii using PacBio sequencing and Hi-C.</title>
        <authorList>
            <person name="Zheng Z."/>
        </authorList>
    </citation>
    <scope>NUCLEOTIDE SEQUENCE</scope>
    <source>
        <strain evidence="19">ZZ-2019</strain>
        <tissue evidence="19">Adductor muscle</tissue>
    </source>
</reference>
<comment type="subcellular location">
    <subcellularLocation>
        <location evidence="2">Cytoplasm</location>
    </subcellularLocation>
    <subcellularLocation>
        <location evidence="1">Early endosome</location>
    </subcellularLocation>
</comment>
<evidence type="ECO:0000256" key="12">
    <source>
        <dbReference type="ARBA" id="ARBA00022927"/>
    </source>
</evidence>
<dbReference type="EMBL" id="VSWD01000013">
    <property type="protein sequence ID" value="KAK3084568.1"/>
    <property type="molecule type" value="Genomic_DNA"/>
</dbReference>
<dbReference type="Pfam" id="PF03528">
    <property type="entry name" value="Rabaptin"/>
    <property type="match status" value="3"/>
</dbReference>
<evidence type="ECO:0000256" key="10">
    <source>
        <dbReference type="ARBA" id="ARBA00022771"/>
    </source>
</evidence>
<evidence type="ECO:0000313" key="19">
    <source>
        <dbReference type="EMBL" id="KAK3084568.1"/>
    </source>
</evidence>
<dbReference type="InterPro" id="IPR011011">
    <property type="entry name" value="Znf_FYVE_PHD"/>
</dbReference>
<protein>
    <recommendedName>
        <fullName evidence="21">FYVE-type domain-containing protein</fullName>
    </recommendedName>
</protein>
<feature type="compositionally biased region" description="Basic and acidic residues" evidence="16">
    <location>
        <begin position="384"/>
        <end position="432"/>
    </location>
</feature>
<keyword evidence="11" id="KW-0862">Zinc</keyword>
<proteinExistence type="inferred from homology"/>
<dbReference type="GO" id="GO:0005769">
    <property type="term" value="C:early endosome"/>
    <property type="evidence" value="ECO:0007669"/>
    <property type="project" value="UniProtKB-SubCell"/>
</dbReference>
<keyword evidence="5" id="KW-0963">Cytoplasm</keyword>
<evidence type="ECO:0000256" key="7">
    <source>
        <dbReference type="ARBA" id="ARBA00022583"/>
    </source>
</evidence>
<comment type="caution">
    <text evidence="19">The sequence shown here is derived from an EMBL/GenBank/DDBJ whole genome shotgun (WGS) entry which is preliminary data.</text>
</comment>
<evidence type="ECO:0000256" key="9">
    <source>
        <dbReference type="ARBA" id="ARBA00022753"/>
    </source>
</evidence>
<evidence type="ECO:0000256" key="8">
    <source>
        <dbReference type="ARBA" id="ARBA00022723"/>
    </source>
</evidence>
<dbReference type="Pfam" id="PF01363">
    <property type="entry name" value="FYVE"/>
    <property type="match status" value="1"/>
</dbReference>
<evidence type="ECO:0008006" key="21">
    <source>
        <dbReference type="Google" id="ProtNLM"/>
    </source>
</evidence>
<evidence type="ECO:0000256" key="3">
    <source>
        <dbReference type="ARBA" id="ARBA00006603"/>
    </source>
</evidence>
<dbReference type="InterPro" id="IPR001841">
    <property type="entry name" value="Znf_RING"/>
</dbReference>
<dbReference type="GO" id="GO:0006897">
    <property type="term" value="P:endocytosis"/>
    <property type="evidence" value="ECO:0007669"/>
    <property type="project" value="UniProtKB-KW"/>
</dbReference>
<keyword evidence="12" id="KW-0653">Protein transport</keyword>
<dbReference type="FunFam" id="1.20.5.730:FF:000005">
    <property type="entry name" value="RABaptiN (Rab effector)"/>
    <property type="match status" value="1"/>
</dbReference>
<dbReference type="GO" id="GO:0008270">
    <property type="term" value="F:zinc ion binding"/>
    <property type="evidence" value="ECO:0007669"/>
    <property type="project" value="UniProtKB-KW"/>
</dbReference>
<dbReference type="GO" id="GO:0005096">
    <property type="term" value="F:GTPase activator activity"/>
    <property type="evidence" value="ECO:0007669"/>
    <property type="project" value="InterPro"/>
</dbReference>
<dbReference type="PANTHER" id="PTHR31179">
    <property type="entry name" value="RAB GTPASE-BINDING EFFECTOR PROTEIN"/>
    <property type="match status" value="1"/>
</dbReference>
<dbReference type="AlphaFoldDB" id="A0AA88XFL1"/>
<keyword evidence="20" id="KW-1185">Reference proteome</keyword>
<feature type="region of interest" description="Disordered" evidence="16">
    <location>
        <begin position="251"/>
        <end position="279"/>
    </location>
</feature>
<feature type="coiled-coil region" evidence="15">
    <location>
        <begin position="21"/>
        <end position="170"/>
    </location>
</feature>
<evidence type="ECO:0000256" key="2">
    <source>
        <dbReference type="ARBA" id="ARBA00004496"/>
    </source>
</evidence>
<keyword evidence="10 14" id="KW-0863">Zinc-finger</keyword>
<keyword evidence="9" id="KW-0967">Endosome</keyword>
<name>A0AA88XFL1_PINIB</name>
<organism evidence="19 20">
    <name type="scientific">Pinctada imbricata</name>
    <name type="common">Atlantic pearl-oyster</name>
    <name type="synonym">Pinctada martensii</name>
    <dbReference type="NCBI Taxonomy" id="66713"/>
    <lineage>
        <taxon>Eukaryota</taxon>
        <taxon>Metazoa</taxon>
        <taxon>Spiralia</taxon>
        <taxon>Lophotrochozoa</taxon>
        <taxon>Mollusca</taxon>
        <taxon>Bivalvia</taxon>
        <taxon>Autobranchia</taxon>
        <taxon>Pteriomorphia</taxon>
        <taxon>Pterioida</taxon>
        <taxon>Pterioidea</taxon>
        <taxon>Pteriidae</taxon>
        <taxon>Pinctada</taxon>
    </lineage>
</organism>
<dbReference type="InterPro" id="IPR013083">
    <property type="entry name" value="Znf_RING/FYVE/PHD"/>
</dbReference>
<evidence type="ECO:0000256" key="13">
    <source>
        <dbReference type="ARBA" id="ARBA00023054"/>
    </source>
</evidence>
<dbReference type="SMART" id="SM00064">
    <property type="entry name" value="FYVE"/>
    <property type="match status" value="1"/>
</dbReference>
<evidence type="ECO:0000256" key="6">
    <source>
        <dbReference type="ARBA" id="ARBA00022553"/>
    </source>
</evidence>
<feature type="region of interest" description="Disordered" evidence="16">
    <location>
        <begin position="377"/>
        <end position="482"/>
    </location>
</feature>
<dbReference type="InterPro" id="IPR017455">
    <property type="entry name" value="Znf_FYVE-rel"/>
</dbReference>
<dbReference type="GO" id="GO:0015031">
    <property type="term" value="P:protein transport"/>
    <property type="evidence" value="ECO:0007669"/>
    <property type="project" value="UniProtKB-KW"/>
</dbReference>
<evidence type="ECO:0000313" key="20">
    <source>
        <dbReference type="Proteomes" id="UP001186944"/>
    </source>
</evidence>
<dbReference type="GO" id="GO:0008083">
    <property type="term" value="F:growth factor activity"/>
    <property type="evidence" value="ECO:0007669"/>
    <property type="project" value="InterPro"/>
</dbReference>
<dbReference type="Pfam" id="PF09311">
    <property type="entry name" value="Rab5-bind"/>
    <property type="match status" value="1"/>
</dbReference>
<dbReference type="InterPro" id="IPR018514">
    <property type="entry name" value="Rabaptin_CC"/>
</dbReference>
<keyword evidence="13 15" id="KW-0175">Coiled coil</keyword>
<gene>
    <name evidence="19" type="ORF">FSP39_015613</name>
</gene>
<dbReference type="InterPro" id="IPR000306">
    <property type="entry name" value="Znf_FYVE"/>
</dbReference>
<feature type="domain" description="FYVE-type" evidence="18">
    <location>
        <begin position="888"/>
        <end position="946"/>
    </location>
</feature>
<feature type="coiled-coil region" evidence="15">
    <location>
        <begin position="574"/>
        <end position="636"/>
    </location>
</feature>
<keyword evidence="4" id="KW-0813">Transport</keyword>
<feature type="domain" description="RING-type" evidence="17">
    <location>
        <begin position="894"/>
        <end position="942"/>
    </location>
</feature>
<feature type="coiled-coil region" evidence="15">
    <location>
        <begin position="721"/>
        <end position="882"/>
    </location>
</feature>
<evidence type="ECO:0000256" key="15">
    <source>
        <dbReference type="SAM" id="Coils"/>
    </source>
</evidence>
<keyword evidence="7" id="KW-0254">Endocytosis</keyword>
<dbReference type="Gene3D" id="3.30.40.10">
    <property type="entry name" value="Zinc/RING finger domain, C3HC4 (zinc finger)"/>
    <property type="match status" value="1"/>
</dbReference>
<dbReference type="SUPFAM" id="SSF57903">
    <property type="entry name" value="FYVE/PHD zinc finger"/>
    <property type="match status" value="1"/>
</dbReference>
<evidence type="ECO:0000256" key="11">
    <source>
        <dbReference type="ARBA" id="ARBA00022833"/>
    </source>
</evidence>
<evidence type="ECO:0000256" key="16">
    <source>
        <dbReference type="SAM" id="MobiDB-lite"/>
    </source>
</evidence>
<dbReference type="PANTHER" id="PTHR31179:SF7">
    <property type="entry name" value="FYVE-TYPE DOMAIN-CONTAINING PROTEIN"/>
    <property type="match status" value="1"/>
</dbReference>
<evidence type="ECO:0000259" key="17">
    <source>
        <dbReference type="PROSITE" id="PS50089"/>
    </source>
</evidence>
<dbReference type="PROSITE" id="PS50089">
    <property type="entry name" value="ZF_RING_2"/>
    <property type="match status" value="1"/>
</dbReference>
<evidence type="ECO:0000256" key="4">
    <source>
        <dbReference type="ARBA" id="ARBA00022448"/>
    </source>
</evidence>
<evidence type="ECO:0000259" key="18">
    <source>
        <dbReference type="PROSITE" id="PS50178"/>
    </source>
</evidence>
<keyword evidence="6" id="KW-0597">Phosphoprotein</keyword>
<comment type="similarity">
    <text evidence="3">Belongs to the rabaptin family.</text>
</comment>
<dbReference type="Gene3D" id="1.20.5.730">
    <property type="entry name" value="Single helix bin"/>
    <property type="match status" value="1"/>
</dbReference>
<dbReference type="PROSITE" id="PS50178">
    <property type="entry name" value="ZF_FYVE"/>
    <property type="match status" value="1"/>
</dbReference>
<dbReference type="PRINTS" id="PR01432">
    <property type="entry name" value="RABAPTIN"/>
</dbReference>
<evidence type="ECO:0000256" key="1">
    <source>
        <dbReference type="ARBA" id="ARBA00004412"/>
    </source>
</evidence>
<sequence length="962" mass="110920">MAECDDFGPLESAEMPLSDNVAELKKRISELEEHNKKAEVDFGQKRARFKEIFLQKEDELKVEKEKRKASEEKVAEIESQLKNVQGELDSIKAAVAYSESNKHDEMEKLKRHYEQEIASLNQLMKEVGDEASRSTALQYQTERVKLQKLNEKYEEEVNELRNKLGHDRHDKLGQDRDGILSSLAKQIKQMAPGVGGSNSSLNQEHENLEDSMKKAQADAEMLKSVVVPLEEEISTLKYQLQCAQEKIQELKGEEGRDPSPGQRHMTPETQSLPDLDQARDPEERIKELLKYLQTEKASRKDLEMYVAVLTTQKNILQDEADKNKGDLDEVCAILEEEKKAHEDLRQTWQMANDQFLESQRLMMMDLQRMESVLSAEQQRQIAEMQKKDQERDAQEKKVKDLEEMRLKQQRDQEERRKQDALKKVEDATEKLRSPRKSHSDSIQSSDSRGSSEDLSSHSDSIAQKSSSADAMDGPTEGDSFLDSQVEGGLEEGLRVQISPEKTIHMPHLSETQLKALTDPTPELEARQSLLKTAKRTESRTSLEGRRLVSDKEWDLLQQQLKEARAKLGRPCDMCNNYEAQLQNVQDEYKKEQVKAKSLERRLNSEIQAAENRQKYIDELESSLKEKTADMEKQILMLTNQLQECEKYMTEVRQQYTSSVVDLQSSLLTKLQEENDSLVGKHSKNAQQLQNEDINLPNNMEMLLLKYREEIIQAKVAKEHTEETLKSELMFLKTQVQAEQQEKTTLEETLTQDINNLQEKLVMQESLKSELERESSVRAEAEAKLRETDQSLKSIQAKSKQLISALQKQLEEESNVRVGQVRILLEEDCNIRTKLEADVQKYRNKVQSLQMDLENSEAVQRDFVKLSQSLQIQLEKIRQAENEVRWQHEEDVEECTHCKQAFSVTKRKHHCRHCGKIFCSECLSKIVTSGPNSRQSRVCDICHTILVNDAMPYFSTDPPNTPD</sequence>
<evidence type="ECO:0000256" key="5">
    <source>
        <dbReference type="ARBA" id="ARBA00022490"/>
    </source>
</evidence>
<dbReference type="Proteomes" id="UP001186944">
    <property type="component" value="Unassembled WGS sequence"/>
</dbReference>
<dbReference type="InterPro" id="IPR003914">
    <property type="entry name" value="Rabaptin"/>
</dbReference>
<accession>A0AA88XFL1</accession>
<keyword evidence="8" id="KW-0479">Metal-binding</keyword>